<name>A0AA87ZME0_FICCA</name>
<dbReference type="Proteomes" id="UP001187192">
    <property type="component" value="Unassembled WGS sequence"/>
</dbReference>
<evidence type="ECO:0000313" key="2">
    <source>
        <dbReference type="Proteomes" id="UP001187192"/>
    </source>
</evidence>
<dbReference type="AlphaFoldDB" id="A0AA87ZME0"/>
<proteinExistence type="predicted"/>
<reference evidence="1" key="1">
    <citation type="submission" date="2023-07" db="EMBL/GenBank/DDBJ databases">
        <title>draft genome sequence of fig (Ficus carica).</title>
        <authorList>
            <person name="Takahashi T."/>
            <person name="Nishimura K."/>
        </authorList>
    </citation>
    <scope>NUCLEOTIDE SEQUENCE</scope>
</reference>
<keyword evidence="2" id="KW-1185">Reference proteome</keyword>
<organism evidence="1 2">
    <name type="scientific">Ficus carica</name>
    <name type="common">Common fig</name>
    <dbReference type="NCBI Taxonomy" id="3494"/>
    <lineage>
        <taxon>Eukaryota</taxon>
        <taxon>Viridiplantae</taxon>
        <taxon>Streptophyta</taxon>
        <taxon>Embryophyta</taxon>
        <taxon>Tracheophyta</taxon>
        <taxon>Spermatophyta</taxon>
        <taxon>Magnoliopsida</taxon>
        <taxon>eudicotyledons</taxon>
        <taxon>Gunneridae</taxon>
        <taxon>Pentapetalae</taxon>
        <taxon>rosids</taxon>
        <taxon>fabids</taxon>
        <taxon>Rosales</taxon>
        <taxon>Moraceae</taxon>
        <taxon>Ficeae</taxon>
        <taxon>Ficus</taxon>
    </lineage>
</organism>
<protein>
    <submittedName>
        <fullName evidence="1">Uncharacterized protein</fullName>
    </submittedName>
</protein>
<dbReference type="EMBL" id="BTGU01000001">
    <property type="protein sequence ID" value="GMN26721.1"/>
    <property type="molecule type" value="Genomic_DNA"/>
</dbReference>
<accession>A0AA87ZME0</accession>
<gene>
    <name evidence="1" type="ORF">TIFTF001_001403</name>
</gene>
<comment type="caution">
    <text evidence="1">The sequence shown here is derived from an EMBL/GenBank/DDBJ whole genome shotgun (WGS) entry which is preliminary data.</text>
</comment>
<sequence length="114" mass="13254">MDNVENLNHDLEFIVEKSSLSSGPIGYSSNAIYIASSSSYNIDFIKEENVSRWKTIVRCRSYARDLKDMQSEKINLEQDIKIRDDIDAALLQAYQTLSYTLTRITLHYNNKRRV</sequence>
<evidence type="ECO:0000313" key="1">
    <source>
        <dbReference type="EMBL" id="GMN26721.1"/>
    </source>
</evidence>